<evidence type="ECO:0000259" key="13">
    <source>
        <dbReference type="Pfam" id="PF00593"/>
    </source>
</evidence>
<keyword evidence="7 10" id="KW-0472">Membrane</keyword>
<dbReference type="GO" id="GO:0009279">
    <property type="term" value="C:cell outer membrane"/>
    <property type="evidence" value="ECO:0007669"/>
    <property type="project" value="UniProtKB-SubCell"/>
</dbReference>
<evidence type="ECO:0000256" key="2">
    <source>
        <dbReference type="ARBA" id="ARBA00009810"/>
    </source>
</evidence>
<dbReference type="PANTHER" id="PTHR47234">
    <property type="match status" value="1"/>
</dbReference>
<dbReference type="InterPro" id="IPR037066">
    <property type="entry name" value="Plug_dom_sf"/>
</dbReference>
<dbReference type="InterPro" id="IPR039426">
    <property type="entry name" value="TonB-dep_rcpt-like"/>
</dbReference>
<dbReference type="SUPFAM" id="SSF56935">
    <property type="entry name" value="Porins"/>
    <property type="match status" value="1"/>
</dbReference>
<name>A0A1G7SGA9_9BURK</name>
<evidence type="ECO:0000256" key="9">
    <source>
        <dbReference type="ARBA" id="ARBA00023237"/>
    </source>
</evidence>
<evidence type="ECO:0000256" key="1">
    <source>
        <dbReference type="ARBA" id="ARBA00004571"/>
    </source>
</evidence>
<evidence type="ECO:0000313" key="16">
    <source>
        <dbReference type="Proteomes" id="UP000199706"/>
    </source>
</evidence>
<evidence type="ECO:0000313" key="15">
    <source>
        <dbReference type="EMBL" id="SDG22105.1"/>
    </source>
</evidence>
<sequence>MFALVCAVQVNPEGRGNINVISTTTRNEKKRNSSFGMNGRPMSRPCLQIGVMSPQGFSLWVWSLLTKERGEMKQRGLTLAIQRIVWAELALSTVCGAPAYAQSQPAAAADAASATAVTPATAVPAAPPATAAQPAKAASATTATSTSGTSSGAVTQMKKFEVTGSLIRSADKTGFNQVQTISQKDIENSGATTVTDYLRQTSANSASSWGESTVGNLAPGGSGIALRGMSEKYTLVLVDGQRVAPYGFASNGTDTFFDLDTLPVNMIDRIEIVKTGAVSQYGSDAIAGVVNIITKKDFQGLQLDGSIGGAQHGGEGTTNFSVLGGFGNLASDGFNITAAASYYRSSGVTMAERDITSSQNYTGQNGGFFAQPSSYWSTANGAQALSNCGAGSSVTSAATNVQAQEAGTVCSRNGASAQSIAPQVERTNLKVHGDFKISDNVQAFADVWESYDTTSLLTGLAGFTSGDNLGQTLYYGPGGTIAPFPASVGGTALTYYFPNAQAVNTTSNFYRASTGLKGSFGTQNLGDWDWSTSYGHSESEVSNAYTNQINSSVLSNYLSSVTQSTFNANTLNSLPGLFGTSYDQAISKLDTLDATISTPDLFKLPGGDVGVGFGAQFQHQSEYIGAGSTAFLSPITQAVDGERNVAAVYYQIDIPILHNLTFSQSGRYDHYSDFGGAFSPRFALRYQPVSILTMYTSYDRGFRAPTLIETSEKANLVFQTVNGENVNENTVGNPNLQPERTKNYNVGFELSPARNTDFGFDWYKIDVSNVIGQEDIAALVAANPGQSVYNVSFENLSYLHTDGFEATFRQSLPTRIGTFTLSADWAYVWHFTMPNGGVADDYAGNNGAIDTVFGASFPRWKGNTDLSWAYHKWTTTLTWQFTGPYAQTIVSGSPAVASYSQFNLYTSYSGFKHWTLYAGINNIFNRAPPYDPVWQYESRSYYDSSLYTYVGRYAQIGATYKF</sequence>
<evidence type="ECO:0000256" key="3">
    <source>
        <dbReference type="ARBA" id="ARBA00022448"/>
    </source>
</evidence>
<dbReference type="InterPro" id="IPR012910">
    <property type="entry name" value="Plug_dom"/>
</dbReference>
<reference evidence="15 16" key="1">
    <citation type="submission" date="2016-10" db="EMBL/GenBank/DDBJ databases">
        <authorList>
            <person name="de Groot N.N."/>
        </authorList>
    </citation>
    <scope>NUCLEOTIDE SEQUENCE [LARGE SCALE GENOMIC DNA]</scope>
    <source>
        <strain evidence="15 16">LMG 2247</strain>
    </source>
</reference>
<evidence type="ECO:0000256" key="11">
    <source>
        <dbReference type="RuleBase" id="RU003357"/>
    </source>
</evidence>
<keyword evidence="5 10" id="KW-0812">Transmembrane</keyword>
<dbReference type="Pfam" id="PF07715">
    <property type="entry name" value="Plug"/>
    <property type="match status" value="1"/>
</dbReference>
<dbReference type="PANTHER" id="PTHR47234:SF2">
    <property type="entry name" value="TONB-DEPENDENT RECEPTOR"/>
    <property type="match status" value="1"/>
</dbReference>
<dbReference type="InterPro" id="IPR000531">
    <property type="entry name" value="Beta-barrel_TonB"/>
</dbReference>
<dbReference type="AlphaFoldDB" id="A0A1G7SGA9"/>
<keyword evidence="8" id="KW-0675">Receptor</keyword>
<proteinExistence type="inferred from homology"/>
<keyword evidence="3 10" id="KW-0813">Transport</keyword>
<feature type="domain" description="TonB-dependent receptor-like beta-barrel" evidence="13">
    <location>
        <begin position="479"/>
        <end position="923"/>
    </location>
</feature>
<accession>A0A1G7SGA9</accession>
<dbReference type="InterPro" id="IPR036942">
    <property type="entry name" value="Beta-barrel_TonB_sf"/>
</dbReference>
<feature type="domain" description="TonB-dependent receptor plug" evidence="14">
    <location>
        <begin position="177"/>
        <end position="289"/>
    </location>
</feature>
<comment type="subcellular location">
    <subcellularLocation>
        <location evidence="1 10">Cell outer membrane</location>
        <topology evidence="1 10">Multi-pass membrane protein</topology>
    </subcellularLocation>
</comment>
<feature type="region of interest" description="Disordered" evidence="12">
    <location>
        <begin position="133"/>
        <end position="152"/>
    </location>
</feature>
<evidence type="ECO:0000259" key="14">
    <source>
        <dbReference type="Pfam" id="PF07715"/>
    </source>
</evidence>
<dbReference type="CDD" id="cd01347">
    <property type="entry name" value="ligand_gated_channel"/>
    <property type="match status" value="1"/>
</dbReference>
<gene>
    <name evidence="15" type="ORF">SAMN05216466_102511</name>
</gene>
<dbReference type="Gene3D" id="2.40.170.20">
    <property type="entry name" value="TonB-dependent receptor, beta-barrel domain"/>
    <property type="match status" value="1"/>
</dbReference>
<evidence type="ECO:0000256" key="7">
    <source>
        <dbReference type="ARBA" id="ARBA00023136"/>
    </source>
</evidence>
<evidence type="ECO:0000256" key="6">
    <source>
        <dbReference type="ARBA" id="ARBA00023077"/>
    </source>
</evidence>
<evidence type="ECO:0000256" key="8">
    <source>
        <dbReference type="ARBA" id="ARBA00023170"/>
    </source>
</evidence>
<keyword evidence="4 10" id="KW-1134">Transmembrane beta strand</keyword>
<dbReference type="PROSITE" id="PS52016">
    <property type="entry name" value="TONB_DEPENDENT_REC_3"/>
    <property type="match status" value="1"/>
</dbReference>
<protein>
    <submittedName>
        <fullName evidence="15">Iron complex outermembrane recepter protein</fullName>
    </submittedName>
</protein>
<dbReference type="Proteomes" id="UP000199706">
    <property type="component" value="Unassembled WGS sequence"/>
</dbReference>
<evidence type="ECO:0000256" key="4">
    <source>
        <dbReference type="ARBA" id="ARBA00022452"/>
    </source>
</evidence>
<dbReference type="EMBL" id="FNCJ01000002">
    <property type="protein sequence ID" value="SDG22105.1"/>
    <property type="molecule type" value="Genomic_DNA"/>
</dbReference>
<dbReference type="Gene3D" id="2.170.130.10">
    <property type="entry name" value="TonB-dependent receptor, plug domain"/>
    <property type="match status" value="1"/>
</dbReference>
<keyword evidence="6 11" id="KW-0798">TonB box</keyword>
<evidence type="ECO:0000256" key="10">
    <source>
        <dbReference type="PROSITE-ProRule" id="PRU01360"/>
    </source>
</evidence>
<evidence type="ECO:0000256" key="12">
    <source>
        <dbReference type="SAM" id="MobiDB-lite"/>
    </source>
</evidence>
<comment type="similarity">
    <text evidence="2 10 11">Belongs to the TonB-dependent receptor family.</text>
</comment>
<keyword evidence="9 10" id="KW-0998">Cell outer membrane</keyword>
<dbReference type="Pfam" id="PF00593">
    <property type="entry name" value="TonB_dep_Rec_b-barrel"/>
    <property type="match status" value="1"/>
</dbReference>
<organism evidence="15 16">
    <name type="scientific">Paraburkholderia phenazinium</name>
    <dbReference type="NCBI Taxonomy" id="60549"/>
    <lineage>
        <taxon>Bacteria</taxon>
        <taxon>Pseudomonadati</taxon>
        <taxon>Pseudomonadota</taxon>
        <taxon>Betaproteobacteria</taxon>
        <taxon>Burkholderiales</taxon>
        <taxon>Burkholderiaceae</taxon>
        <taxon>Paraburkholderia</taxon>
    </lineage>
</organism>
<evidence type="ECO:0000256" key="5">
    <source>
        <dbReference type="ARBA" id="ARBA00022692"/>
    </source>
</evidence>